<gene>
    <name evidence="2" type="ORF">K437DRAFT_243822</name>
</gene>
<dbReference type="GeneID" id="25263125"/>
<dbReference type="OrthoDB" id="5229808at2759"/>
<keyword evidence="1" id="KW-1133">Transmembrane helix</keyword>
<dbReference type="OMA" id="ANMLFDG"/>
<feature type="transmembrane region" description="Helical" evidence="1">
    <location>
        <begin position="85"/>
        <end position="104"/>
    </location>
</feature>
<reference evidence="2 3" key="1">
    <citation type="submission" date="2014-05" db="EMBL/GenBank/DDBJ databases">
        <title>Draft genome sequence of a rare smut relative, Tilletiaria anomala UBC 951.</title>
        <authorList>
            <consortium name="DOE Joint Genome Institute"/>
            <person name="Toome M."/>
            <person name="Kuo A."/>
            <person name="Henrissat B."/>
            <person name="Lipzen A."/>
            <person name="Tritt A."/>
            <person name="Yoshinaga Y."/>
            <person name="Zane M."/>
            <person name="Barry K."/>
            <person name="Grigoriev I.V."/>
            <person name="Spatafora J.W."/>
            <person name="Aimea M.C."/>
        </authorList>
    </citation>
    <scope>NUCLEOTIDE SEQUENCE [LARGE SCALE GENOMIC DNA]</scope>
    <source>
        <strain evidence="2 3">UBC 951</strain>
    </source>
</reference>
<evidence type="ECO:0008006" key="4">
    <source>
        <dbReference type="Google" id="ProtNLM"/>
    </source>
</evidence>
<evidence type="ECO:0000256" key="1">
    <source>
        <dbReference type="SAM" id="Phobius"/>
    </source>
</evidence>
<keyword evidence="1" id="KW-0812">Transmembrane</keyword>
<protein>
    <recommendedName>
        <fullName evidence="4">Shr3 amino acid permease chaperone</fullName>
    </recommendedName>
</protein>
<dbReference type="HOGENOM" id="CLU_080510_0_1_1"/>
<feature type="transmembrane region" description="Helical" evidence="1">
    <location>
        <begin position="55"/>
        <end position="73"/>
    </location>
</feature>
<dbReference type="Proteomes" id="UP000027361">
    <property type="component" value="Unassembled WGS sequence"/>
</dbReference>
<dbReference type="FunCoup" id="A0A066WF36">
    <property type="interactions" value="60"/>
</dbReference>
<proteinExistence type="predicted"/>
<dbReference type="RefSeq" id="XP_013245199.1">
    <property type="nucleotide sequence ID" value="XM_013389745.1"/>
</dbReference>
<comment type="caution">
    <text evidence="2">The sequence shown here is derived from an EMBL/GenBank/DDBJ whole genome shotgun (WGS) entry which is preliminary data.</text>
</comment>
<dbReference type="GO" id="GO:0005789">
    <property type="term" value="C:endoplasmic reticulum membrane"/>
    <property type="evidence" value="ECO:0007669"/>
    <property type="project" value="TreeGrafter"/>
</dbReference>
<organism evidence="2 3">
    <name type="scientific">Tilletiaria anomala (strain ATCC 24038 / CBS 436.72 / UBC 951)</name>
    <dbReference type="NCBI Taxonomy" id="1037660"/>
    <lineage>
        <taxon>Eukaryota</taxon>
        <taxon>Fungi</taxon>
        <taxon>Dikarya</taxon>
        <taxon>Basidiomycota</taxon>
        <taxon>Ustilaginomycotina</taxon>
        <taxon>Exobasidiomycetes</taxon>
        <taxon>Georgefischeriales</taxon>
        <taxon>Tilletiariaceae</taxon>
        <taxon>Tilletiaria</taxon>
    </lineage>
</organism>
<dbReference type="EMBL" id="JMSN01000011">
    <property type="protein sequence ID" value="KDN52351.1"/>
    <property type="molecule type" value="Genomic_DNA"/>
</dbReference>
<dbReference type="GO" id="GO:0006888">
    <property type="term" value="P:endoplasmic reticulum to Golgi vesicle-mediated transport"/>
    <property type="evidence" value="ECO:0007669"/>
    <property type="project" value="TreeGrafter"/>
</dbReference>
<feature type="transmembrane region" description="Helical" evidence="1">
    <location>
        <begin position="7"/>
        <end position="25"/>
    </location>
</feature>
<dbReference type="STRING" id="1037660.A0A066WF36"/>
<dbReference type="SMART" id="SM00786">
    <property type="entry name" value="SHR3_chaperone"/>
    <property type="match status" value="1"/>
</dbReference>
<feature type="transmembrane region" description="Helical" evidence="1">
    <location>
        <begin position="157"/>
        <end position="179"/>
    </location>
</feature>
<dbReference type="PANTHER" id="PTHR28228:SF1">
    <property type="entry name" value="SECRETORY COMPONENT PROTEIN SHR3"/>
    <property type="match status" value="1"/>
</dbReference>
<dbReference type="PANTHER" id="PTHR28228">
    <property type="entry name" value="SECRETORY COMPONENT PROTEIN SHR3"/>
    <property type="match status" value="1"/>
</dbReference>
<evidence type="ECO:0000313" key="3">
    <source>
        <dbReference type="Proteomes" id="UP000027361"/>
    </source>
</evidence>
<name>A0A066WF36_TILAU</name>
<dbReference type="InParanoid" id="A0A066WF36"/>
<dbReference type="InterPro" id="IPR013248">
    <property type="entry name" value="Psh3/Shr3"/>
</dbReference>
<dbReference type="AlphaFoldDB" id="A0A066WF36"/>
<keyword evidence="1" id="KW-0472">Membrane</keyword>
<keyword evidence="3" id="KW-1185">Reference proteome</keyword>
<dbReference type="Pfam" id="PF08229">
    <property type="entry name" value="SHR3_chaperone"/>
    <property type="match status" value="1"/>
</dbReference>
<dbReference type="GO" id="GO:0051082">
    <property type="term" value="F:unfolded protein binding"/>
    <property type="evidence" value="ECO:0007669"/>
    <property type="project" value="TreeGrafter"/>
</dbReference>
<sequence length="214" mass="23479">MGFRTGFVIAAVSFLYGVLFIVSIYDFPLLYYSPFDEAAVEPAERFYLSLFNGPTAVQALLHGMMALGLIGLVAKLHRWTDAAKYYDGGSLVIYMAAVCMYGAVSVPNLRLIANPNNVDYLDRSSIRTQREKQAEDAAKGIAPPPPTGPMTGEERIAALRILGATNSIIVAMLAGVVLLQVSDWYLGRQEKLAKDAEREKQMAEILKVEGKKDK</sequence>
<evidence type="ECO:0000313" key="2">
    <source>
        <dbReference type="EMBL" id="KDN52351.1"/>
    </source>
</evidence>
<accession>A0A066WF36</accession>